<feature type="non-terminal residue" evidence="1">
    <location>
        <position position="430"/>
    </location>
</feature>
<organism evidence="1 2">
    <name type="scientific">Linderina macrospora</name>
    <dbReference type="NCBI Taxonomy" id="4868"/>
    <lineage>
        <taxon>Eukaryota</taxon>
        <taxon>Fungi</taxon>
        <taxon>Fungi incertae sedis</taxon>
        <taxon>Zoopagomycota</taxon>
        <taxon>Kickxellomycotina</taxon>
        <taxon>Kickxellomycetes</taxon>
        <taxon>Kickxellales</taxon>
        <taxon>Kickxellaceae</taxon>
        <taxon>Linderina</taxon>
    </lineage>
</organism>
<comment type="caution">
    <text evidence="1">The sequence shown here is derived from an EMBL/GenBank/DDBJ whole genome shotgun (WGS) entry which is preliminary data.</text>
</comment>
<reference evidence="1" key="1">
    <citation type="submission" date="2022-07" db="EMBL/GenBank/DDBJ databases">
        <title>Phylogenomic reconstructions and comparative analyses of Kickxellomycotina fungi.</title>
        <authorList>
            <person name="Reynolds N.K."/>
            <person name="Stajich J.E."/>
            <person name="Barry K."/>
            <person name="Grigoriev I.V."/>
            <person name="Crous P."/>
            <person name="Smith M.E."/>
        </authorList>
    </citation>
    <scope>NUCLEOTIDE SEQUENCE</scope>
    <source>
        <strain evidence="1">NRRL 5244</strain>
    </source>
</reference>
<gene>
    <name evidence="1" type="ORF">FBU59_001995</name>
</gene>
<dbReference type="Proteomes" id="UP001150603">
    <property type="component" value="Unassembled WGS sequence"/>
</dbReference>
<dbReference type="EMBL" id="JANBPW010001024">
    <property type="protein sequence ID" value="KAJ1946578.1"/>
    <property type="molecule type" value="Genomic_DNA"/>
</dbReference>
<proteinExistence type="predicted"/>
<keyword evidence="2" id="KW-1185">Reference proteome</keyword>
<accession>A0ACC1JCH6</accession>
<protein>
    <submittedName>
        <fullName evidence="1">Uncharacterized protein</fullName>
    </submittedName>
</protein>
<name>A0ACC1JCH6_9FUNG</name>
<sequence>MPDTSPHDSYTVPPPVFAEWSHYNIDYQLLLTSLPTEPCSEARDTGCQALAREYGTELERIGSFVHLKGAELETGVQTCAQHLGSLNTMDYGEQLVYLGQAEEAVGAAMAQTLALARLRRANFSALYRILDKLRPVCPVHHAELLDMLAGSPLFGESSLEIQLLFRISQIYGVVQGAYEGGAQNHQCLGRLQAFPNLALWRGWVDPRNANRVHRRLCSKLTKVPPPDCTALAQPKEDPMSCIDPPPTPPRTNPSVATQSLVSCASQIENSHEGRATLYFDTEDMKSYRDGLSPETTERETLELFWSEQDAQIVTVEQHSCSGSWQSTRTPKAKALLDSRFVVPFLNSEFNFDNLHTPGITEPETKAQRRQRIVEAQRIQRNIIMNGLKPLLLASEERTEYVDMEHPGIRVVLRCSVTVAHDSQMADSSWL</sequence>
<evidence type="ECO:0000313" key="1">
    <source>
        <dbReference type="EMBL" id="KAJ1946578.1"/>
    </source>
</evidence>
<evidence type="ECO:0000313" key="2">
    <source>
        <dbReference type="Proteomes" id="UP001150603"/>
    </source>
</evidence>